<keyword evidence="2" id="KW-1185">Reference proteome</keyword>
<accession>A0A0R1GTG4</accession>
<sequence>MTWEDLTVHQQYEILAYGSPVKIKRHVASMVGKSVQVMADVNLETGEIKLVVAPADLQKLRKDAKISDQ</sequence>
<reference evidence="1 2" key="1">
    <citation type="journal article" date="2015" name="Genome Announc.">
        <title>Expanding the biotechnology potential of lactobacilli through comparative genomics of 213 strains and associated genera.</title>
        <authorList>
            <person name="Sun Z."/>
            <person name="Harris H.M."/>
            <person name="McCann A."/>
            <person name="Guo C."/>
            <person name="Argimon S."/>
            <person name="Zhang W."/>
            <person name="Yang X."/>
            <person name="Jeffery I.B."/>
            <person name="Cooney J.C."/>
            <person name="Kagawa T.F."/>
            <person name="Liu W."/>
            <person name="Song Y."/>
            <person name="Salvetti E."/>
            <person name="Wrobel A."/>
            <person name="Rasinkangas P."/>
            <person name="Parkhill J."/>
            <person name="Rea M.C."/>
            <person name="O'Sullivan O."/>
            <person name="Ritari J."/>
            <person name="Douillard F.P."/>
            <person name="Paul Ross R."/>
            <person name="Yang R."/>
            <person name="Briner A.E."/>
            <person name="Felis G.E."/>
            <person name="de Vos W.M."/>
            <person name="Barrangou R."/>
            <person name="Klaenhammer T.R."/>
            <person name="Caufield P.W."/>
            <person name="Cui Y."/>
            <person name="Zhang H."/>
            <person name="O'Toole P.W."/>
        </authorList>
    </citation>
    <scope>NUCLEOTIDE SEQUENCE [LARGE SCALE GENOMIC DNA]</scope>
    <source>
        <strain evidence="1 2">ATCC 53295</strain>
    </source>
</reference>
<gene>
    <name evidence="1" type="ORF">FD07_GL000255</name>
</gene>
<evidence type="ECO:0000313" key="1">
    <source>
        <dbReference type="EMBL" id="KRK37198.1"/>
    </source>
</evidence>
<dbReference type="AlphaFoldDB" id="A0A0R1GTG4"/>
<comment type="caution">
    <text evidence="1">The sequence shown here is derived from an EMBL/GenBank/DDBJ whole genome shotgun (WGS) entry which is preliminary data.</text>
</comment>
<dbReference type="PATRIC" id="fig|1267003.4.peg.272"/>
<dbReference type="Proteomes" id="UP000051176">
    <property type="component" value="Unassembled WGS sequence"/>
</dbReference>
<name>A0A0R1GTG4_9LACO</name>
<organism evidence="1 2">
    <name type="scientific">Levilactobacillus parabrevis ATCC 53295</name>
    <dbReference type="NCBI Taxonomy" id="1267003"/>
    <lineage>
        <taxon>Bacteria</taxon>
        <taxon>Bacillati</taxon>
        <taxon>Bacillota</taxon>
        <taxon>Bacilli</taxon>
        <taxon>Lactobacillales</taxon>
        <taxon>Lactobacillaceae</taxon>
        <taxon>Levilactobacillus</taxon>
    </lineage>
</organism>
<evidence type="ECO:0000313" key="2">
    <source>
        <dbReference type="Proteomes" id="UP000051176"/>
    </source>
</evidence>
<dbReference type="EMBL" id="AZCZ01000012">
    <property type="protein sequence ID" value="KRK37198.1"/>
    <property type="molecule type" value="Genomic_DNA"/>
</dbReference>
<proteinExistence type="predicted"/>
<protein>
    <submittedName>
        <fullName evidence="1">Uncharacterized protein</fullName>
    </submittedName>
</protein>